<accession>A0ABT8JPD4</accession>
<gene>
    <name evidence="2" type="ORF">P5G49_05840</name>
</gene>
<keyword evidence="1" id="KW-0812">Transmembrane</keyword>
<keyword evidence="3" id="KW-1185">Reference proteome</keyword>
<keyword evidence="1" id="KW-0472">Membrane</keyword>
<evidence type="ECO:0000256" key="1">
    <source>
        <dbReference type="SAM" id="Phobius"/>
    </source>
</evidence>
<evidence type="ECO:0000313" key="2">
    <source>
        <dbReference type="EMBL" id="MDN4607000.1"/>
    </source>
</evidence>
<reference evidence="2" key="1">
    <citation type="submission" date="2023-03" db="EMBL/GenBank/DDBJ databases">
        <title>MT1 and MT2 Draft Genomes of Novel Species.</title>
        <authorList>
            <person name="Venkateswaran K."/>
        </authorList>
    </citation>
    <scope>NUCLEOTIDE SEQUENCE</scope>
    <source>
        <strain evidence="2">F6_3S_P_2</strain>
    </source>
</reference>
<feature type="transmembrane region" description="Helical" evidence="1">
    <location>
        <begin position="6"/>
        <end position="24"/>
    </location>
</feature>
<feature type="transmembrane region" description="Helical" evidence="1">
    <location>
        <begin position="53"/>
        <end position="70"/>
    </location>
</feature>
<organism evidence="2 3">
    <name type="scientific">Sporosarcina highlanderae</name>
    <dbReference type="NCBI Taxonomy" id="3035916"/>
    <lineage>
        <taxon>Bacteria</taxon>
        <taxon>Bacillati</taxon>
        <taxon>Bacillota</taxon>
        <taxon>Bacilli</taxon>
        <taxon>Bacillales</taxon>
        <taxon>Caryophanaceae</taxon>
        <taxon>Sporosarcina</taxon>
    </lineage>
</organism>
<sequence length="79" mass="9051">MGILLPILMAISVFLMFFSLFFSILKRSWRAMLISFIASLPTSMYFASVNPPLSYLGLTPILLLTLTIIFRRHVQKEIV</sequence>
<evidence type="ECO:0000313" key="3">
    <source>
        <dbReference type="Proteomes" id="UP001175097"/>
    </source>
</evidence>
<protein>
    <submittedName>
        <fullName evidence="2">Uncharacterized protein</fullName>
    </submittedName>
</protein>
<dbReference type="RefSeq" id="WP_301242542.1">
    <property type="nucleotide sequence ID" value="NZ_JAROCC010000003.1"/>
</dbReference>
<dbReference type="Proteomes" id="UP001175097">
    <property type="component" value="Unassembled WGS sequence"/>
</dbReference>
<name>A0ABT8JPD4_9BACL</name>
<feature type="transmembrane region" description="Helical" evidence="1">
    <location>
        <begin position="31"/>
        <end position="47"/>
    </location>
</feature>
<comment type="caution">
    <text evidence="2">The sequence shown here is derived from an EMBL/GenBank/DDBJ whole genome shotgun (WGS) entry which is preliminary data.</text>
</comment>
<keyword evidence="1" id="KW-1133">Transmembrane helix</keyword>
<proteinExistence type="predicted"/>
<dbReference type="EMBL" id="JAROCC010000003">
    <property type="protein sequence ID" value="MDN4607000.1"/>
    <property type="molecule type" value="Genomic_DNA"/>
</dbReference>